<dbReference type="CDD" id="cd06225">
    <property type="entry name" value="HAMP"/>
    <property type="match status" value="1"/>
</dbReference>
<evidence type="ECO:0000313" key="5">
    <source>
        <dbReference type="Proteomes" id="UP001165069"/>
    </source>
</evidence>
<dbReference type="RefSeq" id="WP_285568857.1">
    <property type="nucleotide sequence ID" value="NZ_BSDE01000001.1"/>
</dbReference>
<dbReference type="Gene3D" id="6.10.340.10">
    <property type="match status" value="1"/>
</dbReference>
<evidence type="ECO:0000313" key="4">
    <source>
        <dbReference type="EMBL" id="GLH71591.1"/>
    </source>
</evidence>
<gene>
    <name evidence="4" type="ORF">GETHLI_00930</name>
</gene>
<dbReference type="InterPro" id="IPR036457">
    <property type="entry name" value="PPM-type-like_dom_sf"/>
</dbReference>
<evidence type="ECO:0000259" key="3">
    <source>
        <dbReference type="PROSITE" id="PS50885"/>
    </source>
</evidence>
<dbReference type="SUPFAM" id="SSF81606">
    <property type="entry name" value="PP2C-like"/>
    <property type="match status" value="1"/>
</dbReference>
<keyword evidence="2" id="KW-1133">Transmembrane helix</keyword>
<dbReference type="Proteomes" id="UP001165069">
    <property type="component" value="Unassembled WGS sequence"/>
</dbReference>
<accession>A0ABQ5QB57</accession>
<name>A0ABQ5QB57_9BACT</name>
<evidence type="ECO:0000256" key="1">
    <source>
        <dbReference type="ARBA" id="ARBA00022801"/>
    </source>
</evidence>
<evidence type="ECO:0000256" key="2">
    <source>
        <dbReference type="SAM" id="Phobius"/>
    </source>
</evidence>
<keyword evidence="5" id="KW-1185">Reference proteome</keyword>
<dbReference type="EMBL" id="BSDE01000001">
    <property type="protein sequence ID" value="GLH71591.1"/>
    <property type="molecule type" value="Genomic_DNA"/>
</dbReference>
<dbReference type="InterPro" id="IPR003660">
    <property type="entry name" value="HAMP_dom"/>
</dbReference>
<keyword evidence="1" id="KW-0378">Hydrolase</keyword>
<dbReference type="PROSITE" id="PS50885">
    <property type="entry name" value="HAMP"/>
    <property type="match status" value="1"/>
</dbReference>
<protein>
    <recommendedName>
        <fullName evidence="3">HAMP domain-containing protein</fullName>
    </recommendedName>
</protein>
<dbReference type="SMART" id="SM00331">
    <property type="entry name" value="PP2C_SIG"/>
    <property type="match status" value="1"/>
</dbReference>
<organism evidence="4 5">
    <name type="scientific">Geothrix limicola</name>
    <dbReference type="NCBI Taxonomy" id="2927978"/>
    <lineage>
        <taxon>Bacteria</taxon>
        <taxon>Pseudomonadati</taxon>
        <taxon>Acidobacteriota</taxon>
        <taxon>Holophagae</taxon>
        <taxon>Holophagales</taxon>
        <taxon>Holophagaceae</taxon>
        <taxon>Geothrix</taxon>
    </lineage>
</organism>
<proteinExistence type="predicted"/>
<feature type="transmembrane region" description="Helical" evidence="2">
    <location>
        <begin position="21"/>
        <end position="38"/>
    </location>
</feature>
<keyword evidence="2" id="KW-0812">Transmembrane</keyword>
<feature type="domain" description="HAMP" evidence="3">
    <location>
        <begin position="345"/>
        <end position="397"/>
    </location>
</feature>
<dbReference type="InterPro" id="IPR052016">
    <property type="entry name" value="Bact_Sigma-Reg"/>
</dbReference>
<dbReference type="InterPro" id="IPR001932">
    <property type="entry name" value="PPM-type_phosphatase-like_dom"/>
</dbReference>
<feature type="transmembrane region" description="Helical" evidence="2">
    <location>
        <begin position="75"/>
        <end position="101"/>
    </location>
</feature>
<dbReference type="SUPFAM" id="SSF158472">
    <property type="entry name" value="HAMP domain-like"/>
    <property type="match status" value="1"/>
</dbReference>
<dbReference type="PANTHER" id="PTHR43156:SF2">
    <property type="entry name" value="STAGE II SPORULATION PROTEIN E"/>
    <property type="match status" value="1"/>
</dbReference>
<dbReference type="PANTHER" id="PTHR43156">
    <property type="entry name" value="STAGE II SPORULATION PROTEIN E-RELATED"/>
    <property type="match status" value="1"/>
</dbReference>
<reference evidence="4 5" key="1">
    <citation type="journal article" date="2023" name="Antonie Van Leeuwenhoek">
        <title>Mesoterricola silvestris gen. nov., sp. nov., Mesoterricola sediminis sp. nov., Geothrix oryzae sp. nov., Geothrix edaphica sp. nov., Geothrix rubra sp. nov., and Geothrix limicola sp. nov., six novel members of Acidobacteriota isolated from soils.</title>
        <authorList>
            <person name="Itoh H."/>
            <person name="Sugisawa Y."/>
            <person name="Mise K."/>
            <person name="Xu Z."/>
            <person name="Kuniyasu M."/>
            <person name="Ushijima N."/>
            <person name="Kawano K."/>
            <person name="Kobayashi E."/>
            <person name="Shiratori Y."/>
            <person name="Masuda Y."/>
            <person name="Senoo K."/>
        </authorList>
    </citation>
    <scope>NUCLEOTIDE SEQUENCE [LARGE SCALE GENOMIC DNA]</scope>
    <source>
        <strain evidence="4 5">Red804</strain>
    </source>
</reference>
<keyword evidence="2" id="KW-0472">Membrane</keyword>
<dbReference type="SMART" id="SM00304">
    <property type="entry name" value="HAMP"/>
    <property type="match status" value="1"/>
</dbReference>
<dbReference type="Pfam" id="PF00672">
    <property type="entry name" value="HAMP"/>
    <property type="match status" value="1"/>
</dbReference>
<dbReference type="Pfam" id="PF07228">
    <property type="entry name" value="SpoIIE"/>
    <property type="match status" value="1"/>
</dbReference>
<dbReference type="Gene3D" id="3.60.40.10">
    <property type="entry name" value="PPM-type phosphatase domain"/>
    <property type="match status" value="1"/>
</dbReference>
<comment type="caution">
    <text evidence="4">The sequence shown here is derived from an EMBL/GenBank/DDBJ whole genome shotgun (WGS) entry which is preliminary data.</text>
</comment>
<sequence length="645" mass="70300">MFQALGDLLRRGWAGFRFRRHWPWALLVVGLALSLPPVDSGCAGFFAFVGGTVLVIRGLHWIWVKLLFRVSRRLWVILALMSVLPVAAMALMLMSLGWLGLGAQVSRSTQQTMSAWEDALRVANREPSDATALQALRTYGEAWVEHVQTLPEGVPSTFVGVVWADGHAVSGKELRKDTYLRAVQKEAGGFRVLSLGLGVLGDRAQALAGGQVRFDLAYQVKRKKARDFKVEAGGQTRSVTPILEAQDDSTISWTKGQALEGTGFFAPFNLPPMAFKLMDWSTGQPMVLTATPETNLYALFSGFRSSERGALSSGTVKSIIVVVLVMMGLATAQAMAAVLGLLLAWSLGRAVNDLHGGVKRLSLGDFSARIRPRGKDQVAQLSSAFNEMAEQLQAADAERGERLRMEEELRVAREVQMRLLPDLEALRMPSVRATILPAREVAGDYYDVFPLRDGSLAFLILDVSGKGTSAAFYAAETKGVLSALDKQLLGPLEVADRLNAIWCQGHDRRLFLTLAYGTFHPRSGRYQFVRAGHPSAFLRHADGRVTRLHPRGLGVGLSASQFRAALELDEGILEPGDSLIFYTDGLSEAQAPDDSFYGEARLEALLRRPSEDLQGSILADVVAFADGRPLADDLTLLILSRGLVG</sequence>
<feature type="transmembrane region" description="Helical" evidence="2">
    <location>
        <begin position="44"/>
        <end position="63"/>
    </location>
</feature>